<dbReference type="RefSeq" id="WP_196420983.1">
    <property type="nucleotide sequence ID" value="NZ_JADQTO010000061.1"/>
</dbReference>
<proteinExistence type="predicted"/>
<dbReference type="Proteomes" id="UP000598146">
    <property type="component" value="Unassembled WGS sequence"/>
</dbReference>
<accession>A0A931CIJ7</accession>
<sequence length="176" mass="19309">MSDQSADPPASHETLDEIDAAVDEIPDGEIAARLNALLAHVAGLRVSDADHTAPSEDAVLVRWKAEHAVELENLIETLEATRRELRIVQSEVIAARARRDDLNRAANLADLRLVQARRQLAETTPDTAAFLDAVSTRSREVLENAHNTAQKIVNDAHAQADGILGRARFRAEFVNR</sequence>
<reference evidence="2" key="1">
    <citation type="submission" date="2020-11" db="EMBL/GenBank/DDBJ databases">
        <title>Isolation and identification of active actinomycetes.</title>
        <authorList>
            <person name="Sun X."/>
        </authorList>
    </citation>
    <scope>NUCLEOTIDE SEQUENCE</scope>
    <source>
        <strain evidence="2">NEAU-A11</strain>
    </source>
</reference>
<evidence type="ECO:0000256" key="1">
    <source>
        <dbReference type="SAM" id="Coils"/>
    </source>
</evidence>
<dbReference type="EMBL" id="JADQTO010000061">
    <property type="protein sequence ID" value="MBG0569239.1"/>
    <property type="molecule type" value="Genomic_DNA"/>
</dbReference>
<gene>
    <name evidence="2" type="ORF">I4J89_48360</name>
</gene>
<feature type="coiled-coil region" evidence="1">
    <location>
        <begin position="64"/>
        <end position="119"/>
    </location>
</feature>
<name>A0A931CIJ7_9ACTN</name>
<organism evidence="2 3">
    <name type="scientific">Actinoplanes aureus</name>
    <dbReference type="NCBI Taxonomy" id="2792083"/>
    <lineage>
        <taxon>Bacteria</taxon>
        <taxon>Bacillati</taxon>
        <taxon>Actinomycetota</taxon>
        <taxon>Actinomycetes</taxon>
        <taxon>Micromonosporales</taxon>
        <taxon>Micromonosporaceae</taxon>
        <taxon>Actinoplanes</taxon>
    </lineage>
</organism>
<comment type="caution">
    <text evidence="2">The sequence shown here is derived from an EMBL/GenBank/DDBJ whole genome shotgun (WGS) entry which is preliminary data.</text>
</comment>
<evidence type="ECO:0000313" key="3">
    <source>
        <dbReference type="Proteomes" id="UP000598146"/>
    </source>
</evidence>
<protein>
    <submittedName>
        <fullName evidence="2">Uncharacterized protein</fullName>
    </submittedName>
</protein>
<keyword evidence="3" id="KW-1185">Reference proteome</keyword>
<dbReference type="AlphaFoldDB" id="A0A931CIJ7"/>
<evidence type="ECO:0000313" key="2">
    <source>
        <dbReference type="EMBL" id="MBG0569239.1"/>
    </source>
</evidence>
<keyword evidence="1" id="KW-0175">Coiled coil</keyword>